<dbReference type="Proteomes" id="UP001238540">
    <property type="component" value="Unassembled WGS sequence"/>
</dbReference>
<dbReference type="EMBL" id="JAUFQC010000027">
    <property type="protein sequence ID" value="MDN3612578.1"/>
    <property type="molecule type" value="Genomic_DNA"/>
</dbReference>
<gene>
    <name evidence="2" type="ORF">QWZ16_23545</name>
</gene>
<evidence type="ECO:0000256" key="1">
    <source>
        <dbReference type="SAM" id="SignalP"/>
    </source>
</evidence>
<keyword evidence="3" id="KW-1185">Reference proteome</keyword>
<sequence length="160" mass="17653">MKRVIILNMLLSVFISQFSYALTAPPSGALGVLTVDNMRQGQLFRLNGRVGEANYTFTHQDKKTCSVKVPVAVGSLSEANLGITKTKGLTIVVLSQRLNKALIQGKRVMSIDWHFARQAEADNVDGLIVSGISPNESFVLNSRRRWISWFLGKSQSAVCR</sequence>
<reference evidence="3" key="1">
    <citation type="journal article" date="2019" name="Int. J. Syst. Evol. Microbiol.">
        <title>The Global Catalogue of Microorganisms (GCM) 10K type strain sequencing project: providing services to taxonomists for standard genome sequencing and annotation.</title>
        <authorList>
            <consortium name="The Broad Institute Genomics Platform"/>
            <consortium name="The Broad Institute Genome Sequencing Center for Infectious Disease"/>
            <person name="Wu L."/>
            <person name="Ma J."/>
        </authorList>
    </citation>
    <scope>NUCLEOTIDE SEQUENCE [LARGE SCALE GENOMIC DNA]</scope>
    <source>
        <strain evidence="3">CECT 7398</strain>
    </source>
</reference>
<dbReference type="RefSeq" id="WP_170882787.1">
    <property type="nucleotide sequence ID" value="NZ_JABEYA020000006.1"/>
</dbReference>
<accession>A0ABT8C2K7</accession>
<evidence type="ECO:0000313" key="3">
    <source>
        <dbReference type="Proteomes" id="UP001238540"/>
    </source>
</evidence>
<feature type="chain" id="PRO_5046392671" evidence="1">
    <location>
        <begin position="22"/>
        <end position="160"/>
    </location>
</feature>
<keyword evidence="1" id="KW-0732">Signal</keyword>
<name>A0ABT8C2K7_9VIBR</name>
<protein>
    <submittedName>
        <fullName evidence="2">Uncharacterized protein</fullName>
    </submittedName>
</protein>
<proteinExistence type="predicted"/>
<feature type="signal peptide" evidence="1">
    <location>
        <begin position="1"/>
        <end position="21"/>
    </location>
</feature>
<evidence type="ECO:0000313" key="2">
    <source>
        <dbReference type="EMBL" id="MDN3612578.1"/>
    </source>
</evidence>
<comment type="caution">
    <text evidence="2">The sequence shown here is derived from an EMBL/GenBank/DDBJ whole genome shotgun (WGS) entry which is preliminary data.</text>
</comment>
<organism evidence="2 3">
    <name type="scientific">Vibrio ostreicida</name>
    <dbReference type="NCBI Taxonomy" id="526588"/>
    <lineage>
        <taxon>Bacteria</taxon>
        <taxon>Pseudomonadati</taxon>
        <taxon>Pseudomonadota</taxon>
        <taxon>Gammaproteobacteria</taxon>
        <taxon>Vibrionales</taxon>
        <taxon>Vibrionaceae</taxon>
        <taxon>Vibrio</taxon>
    </lineage>
</organism>